<feature type="signal peptide" evidence="2">
    <location>
        <begin position="1"/>
        <end position="22"/>
    </location>
</feature>
<dbReference type="SUPFAM" id="SSF53474">
    <property type="entry name" value="alpha/beta-Hydrolases"/>
    <property type="match status" value="1"/>
</dbReference>
<dbReference type="InterPro" id="IPR029058">
    <property type="entry name" value="AB_hydrolase_fold"/>
</dbReference>
<dbReference type="SUPFAM" id="SSF82171">
    <property type="entry name" value="DPP6 N-terminal domain-like"/>
    <property type="match status" value="1"/>
</dbReference>
<evidence type="ECO:0000256" key="1">
    <source>
        <dbReference type="ARBA" id="ARBA00022801"/>
    </source>
</evidence>
<evidence type="ECO:0000313" key="5">
    <source>
        <dbReference type="Proteomes" id="UP001202831"/>
    </source>
</evidence>
<feature type="chain" id="PRO_5047059145" evidence="2">
    <location>
        <begin position="23"/>
        <end position="653"/>
    </location>
</feature>
<keyword evidence="2" id="KW-0732">Signal</keyword>
<reference evidence="4 5" key="1">
    <citation type="submission" date="2022-01" db="EMBL/GenBank/DDBJ databases">
        <title>Whole genome-based taxonomy of the Shewanellaceae.</title>
        <authorList>
            <person name="Martin-Rodriguez A.J."/>
        </authorList>
    </citation>
    <scope>NUCLEOTIDE SEQUENCE [LARGE SCALE GENOMIC DNA]</scope>
    <source>
        <strain evidence="4 5">DSM 21332</strain>
    </source>
</reference>
<name>A0ABT0NES2_9GAMM</name>
<evidence type="ECO:0000256" key="2">
    <source>
        <dbReference type="SAM" id="SignalP"/>
    </source>
</evidence>
<dbReference type="Pfam" id="PF00326">
    <property type="entry name" value="Peptidase_S9"/>
    <property type="match status" value="1"/>
</dbReference>
<evidence type="ECO:0000313" key="4">
    <source>
        <dbReference type="EMBL" id="MCL2916366.1"/>
    </source>
</evidence>
<feature type="domain" description="Peptidase S9 prolyl oligopeptidase catalytic" evidence="3">
    <location>
        <begin position="443"/>
        <end position="652"/>
    </location>
</feature>
<dbReference type="Proteomes" id="UP001202831">
    <property type="component" value="Unassembled WGS sequence"/>
</dbReference>
<keyword evidence="1" id="KW-0378">Hydrolase</keyword>
<protein>
    <submittedName>
        <fullName evidence="4">S9 family peptidase</fullName>
    </submittedName>
</protein>
<sequence>MNKTALAAICGLFSAFNLPLQASEKPLSAAELFAKGSEYFNPKLSPGGDYLALETHSDGKDVLLVLDANTLTPINELSFRKNAEVGNFYWANDERLVVSKDYLVRDRSSPVYYGELLATNADGSKTEYLVGYADRDILKHNSNALRATSYVLDPLPNDKRKVLIASIPWTDRTDGFVDMDNRQFVYLLDIYNGKRRRVTVAPLGNSQFLTDAEGELKIAMGLNAEHQAEVYRYEDEKWQRLTNPAIGNLTSLSPISLESAESVIIQASDKGAPLSIYRLNLENGTKELVTTNPNADPSDFLLGADNQLYAVGYEDGYPSTIVVNPADPRSQYLKQIQTSVPGKRVRLISETRKADKFIVHISSDRNPGDYYLLSTNPMSLDYLFAQRHWLHPDKMAEIRPLSFKNRQGQQIGAYLTLPPSTPMKNLPLVVMPHGGPIGVRNSWQFEEEAQLLANQGYAVLQVNFRGSAGYGPQFTHAGYGQWGTGIQEDIIDGTQFLINQQIVDAKRICISGSSFGGYSAMQSAIIEPDLFKCAIGYAGVYDLEMLFTEGDIRKSASGINYLNKALGNNPTQLKSISPSNSADKIKAAVMLVHGGKDERAPLEQYEAMAEALEKANHPFKTLVVDDEGHGFYKDEHRAKYYAEMLAFLELHLN</sequence>
<gene>
    <name evidence="4" type="ORF">L2725_21760</name>
</gene>
<dbReference type="PANTHER" id="PTHR42776:SF27">
    <property type="entry name" value="DIPEPTIDYL PEPTIDASE FAMILY MEMBER 6"/>
    <property type="match status" value="1"/>
</dbReference>
<comment type="caution">
    <text evidence="4">The sequence shown here is derived from an EMBL/GenBank/DDBJ whole genome shotgun (WGS) entry which is preliminary data.</text>
</comment>
<organism evidence="4 5">
    <name type="scientific">Shewanella corallii</name>
    <dbReference type="NCBI Taxonomy" id="560080"/>
    <lineage>
        <taxon>Bacteria</taxon>
        <taxon>Pseudomonadati</taxon>
        <taxon>Pseudomonadota</taxon>
        <taxon>Gammaproteobacteria</taxon>
        <taxon>Alteromonadales</taxon>
        <taxon>Shewanellaceae</taxon>
        <taxon>Shewanella</taxon>
    </lineage>
</organism>
<accession>A0ABT0NES2</accession>
<dbReference type="EMBL" id="JAKIKT010000014">
    <property type="protein sequence ID" value="MCL2916366.1"/>
    <property type="molecule type" value="Genomic_DNA"/>
</dbReference>
<keyword evidence="5" id="KW-1185">Reference proteome</keyword>
<proteinExistence type="predicted"/>
<dbReference type="RefSeq" id="WP_249250912.1">
    <property type="nucleotide sequence ID" value="NZ_JAKIKT010000014.1"/>
</dbReference>
<evidence type="ECO:0000259" key="3">
    <source>
        <dbReference type="Pfam" id="PF00326"/>
    </source>
</evidence>
<dbReference type="Gene3D" id="3.40.50.1820">
    <property type="entry name" value="alpha/beta hydrolase"/>
    <property type="match status" value="1"/>
</dbReference>
<dbReference type="PANTHER" id="PTHR42776">
    <property type="entry name" value="SERINE PEPTIDASE S9 FAMILY MEMBER"/>
    <property type="match status" value="1"/>
</dbReference>
<dbReference type="InterPro" id="IPR001375">
    <property type="entry name" value="Peptidase_S9_cat"/>
</dbReference>